<dbReference type="PANTHER" id="PTHR47359">
    <property type="entry name" value="PEPTIDOGLYCAN DL-ENDOPEPTIDASE CWLO"/>
    <property type="match status" value="1"/>
</dbReference>
<evidence type="ECO:0000313" key="7">
    <source>
        <dbReference type="Proteomes" id="UP000605992"/>
    </source>
</evidence>
<keyword evidence="7" id="KW-1185">Reference proteome</keyword>
<dbReference type="RefSeq" id="WP_239118782.1">
    <property type="nucleotide sequence ID" value="NZ_BOOR01000007.1"/>
</dbReference>
<feature type="domain" description="NlpC/P60" evidence="5">
    <location>
        <begin position="289"/>
        <end position="419"/>
    </location>
</feature>
<accession>A0A8J3UXT0</accession>
<keyword evidence="3" id="KW-0378">Hydrolase</keyword>
<evidence type="ECO:0000256" key="3">
    <source>
        <dbReference type="ARBA" id="ARBA00022801"/>
    </source>
</evidence>
<reference evidence="6" key="1">
    <citation type="submission" date="2021-01" db="EMBL/GenBank/DDBJ databases">
        <title>Whole genome shotgun sequence of Planotetraspora thailandica NBRC 104271.</title>
        <authorList>
            <person name="Komaki H."/>
            <person name="Tamura T."/>
        </authorList>
    </citation>
    <scope>NUCLEOTIDE SEQUENCE</scope>
    <source>
        <strain evidence="6">NBRC 104271</strain>
    </source>
</reference>
<proteinExistence type="inferred from homology"/>
<keyword evidence="2" id="KW-0645">Protease</keyword>
<dbReference type="PROSITE" id="PS51935">
    <property type="entry name" value="NLPC_P60"/>
    <property type="match status" value="1"/>
</dbReference>
<evidence type="ECO:0000256" key="4">
    <source>
        <dbReference type="ARBA" id="ARBA00022807"/>
    </source>
</evidence>
<evidence type="ECO:0000256" key="1">
    <source>
        <dbReference type="ARBA" id="ARBA00007074"/>
    </source>
</evidence>
<dbReference type="GO" id="GO:0008234">
    <property type="term" value="F:cysteine-type peptidase activity"/>
    <property type="evidence" value="ECO:0007669"/>
    <property type="project" value="UniProtKB-KW"/>
</dbReference>
<dbReference type="InterPro" id="IPR000064">
    <property type="entry name" value="NLP_P60_dom"/>
</dbReference>
<sequence length="419" mass="44077">MTTFGVGTLIATGSGLVCGIVIIAGLGSGAKYAVTVANTAKLRSAVCAYASSDAARHAPSARVRLSSEQIANARKIVKVAVSLGLPTRAAEIAIGTAIQESSLTNPKTGNGSYGVFQQQPSQGWGTKQQVTDPDHAARSFYARLIEIPGWERMPLTKAAALVQRPREDLRDAYAKHEPIAKALVTLLWRGKPSRQAADTSNADDMRASIEAAAGLGIPRDEVVVIVAADLARRNPGQQLGTDELGRHADEILTTIADQFCRELEAEIGIPFDGAPFGPGVPVDNASGRHAIAARVVEFALAQMGKPYHWGAEGPDAFDCSGLAMKAYAAAGVRIPRTTFEQWPFGTRVPTGQEQPGDLVFFNSGPGSSPQRPGHVGIVVGDGKMVEARCTRCGPITIASYRSGRPVTGFTRPSAASLAK</sequence>
<evidence type="ECO:0000313" key="6">
    <source>
        <dbReference type="EMBL" id="GII52841.1"/>
    </source>
</evidence>
<dbReference type="GO" id="GO:0006508">
    <property type="term" value="P:proteolysis"/>
    <property type="evidence" value="ECO:0007669"/>
    <property type="project" value="UniProtKB-KW"/>
</dbReference>
<keyword evidence="4" id="KW-0788">Thiol protease</keyword>
<organism evidence="6 7">
    <name type="scientific">Planotetraspora thailandica</name>
    <dbReference type="NCBI Taxonomy" id="487172"/>
    <lineage>
        <taxon>Bacteria</taxon>
        <taxon>Bacillati</taxon>
        <taxon>Actinomycetota</taxon>
        <taxon>Actinomycetes</taxon>
        <taxon>Streptosporangiales</taxon>
        <taxon>Streptosporangiaceae</taxon>
        <taxon>Planotetraspora</taxon>
    </lineage>
</organism>
<dbReference type="Gene3D" id="3.90.1720.10">
    <property type="entry name" value="endopeptidase domain like (from Nostoc punctiforme)"/>
    <property type="match status" value="1"/>
</dbReference>
<comment type="similarity">
    <text evidence="1">Belongs to the peptidase C40 family.</text>
</comment>
<dbReference type="Pfam" id="PF00877">
    <property type="entry name" value="NLPC_P60"/>
    <property type="match status" value="1"/>
</dbReference>
<dbReference type="Proteomes" id="UP000605992">
    <property type="component" value="Unassembled WGS sequence"/>
</dbReference>
<gene>
    <name evidence="6" type="ORF">Pth03_12300</name>
</gene>
<evidence type="ECO:0000256" key="2">
    <source>
        <dbReference type="ARBA" id="ARBA00022670"/>
    </source>
</evidence>
<dbReference type="AlphaFoldDB" id="A0A8J3UXT0"/>
<name>A0A8J3UXT0_9ACTN</name>
<comment type="caution">
    <text evidence="6">The sequence shown here is derived from an EMBL/GenBank/DDBJ whole genome shotgun (WGS) entry which is preliminary data.</text>
</comment>
<dbReference type="InterPro" id="IPR051794">
    <property type="entry name" value="PG_Endopeptidase_C40"/>
</dbReference>
<protein>
    <recommendedName>
        <fullName evidence="5">NlpC/P60 domain-containing protein</fullName>
    </recommendedName>
</protein>
<dbReference type="EMBL" id="BOOR01000007">
    <property type="protein sequence ID" value="GII52841.1"/>
    <property type="molecule type" value="Genomic_DNA"/>
</dbReference>
<evidence type="ECO:0000259" key="5">
    <source>
        <dbReference type="PROSITE" id="PS51935"/>
    </source>
</evidence>
<dbReference type="PANTHER" id="PTHR47359:SF3">
    <property type="entry name" value="NLP_P60 DOMAIN-CONTAINING PROTEIN-RELATED"/>
    <property type="match status" value="1"/>
</dbReference>
<dbReference type="SUPFAM" id="SSF54001">
    <property type="entry name" value="Cysteine proteinases"/>
    <property type="match status" value="1"/>
</dbReference>
<dbReference type="InterPro" id="IPR038765">
    <property type="entry name" value="Papain-like_cys_pep_sf"/>
</dbReference>